<evidence type="ECO:0000313" key="5">
    <source>
        <dbReference type="EMBL" id="TGZ31919.1"/>
    </source>
</evidence>
<keyword evidence="1" id="KW-0175">Coiled coil</keyword>
<dbReference type="PANTHER" id="PTHR46967">
    <property type="entry name" value="INSULIN-LIKE GROWTH FACTOR BINDING PROTEIN,N-TERMINAL"/>
    <property type="match status" value="1"/>
</dbReference>
<sequence>MRYVFKQKSETARSGVSKMPIDDGIIQMINKRNRQSLIRNQIDDFPRSRRNNLERVKRSLRKRKKCAKKSDRKITRRRNNYVDDNDINEQNPPSNVMKFPIWQVPEATVPAINSDSTTNPTIMETGMNDRSLLAFERPPSQLENLDYDRSVNEATLPIADPNSRRSFDINVSNKDLTFSKIANPKSKIKVDVRSPVFERLNNKMLLPEHSQGFQKQHDAHQRDSSYNVKKEPFDDRLTGSDKRFLLVPVSKNLYVLKDVRESPRTGVNEIIVPKRYKLLERDKNNATSAILSFKAHMHHDVKDVGRAYLQRGNHHLFDHDANYFYPTLDPRVPGESANPTENPASYPDFLYPGIVFRTRSNLIDATPEISDEQIVSPVPDYANVSFADNNLRDGINSYDSSAVLSSSSIDIPSDDVSLKENANDGQSSVLSATKLDDEMSLFQQDSESYGTSLGYSEFGIELTTTDFRDIFDTRDDGIYTPATFEMYLTNDKEVFAVSQKVGDDSKFSTGRNEDEPVTDFVDNISTVFDASANEDNTFFPNITYTFVDNAEDVSNSEDIDKDSQEYGISIPGEYNNKKSTYSDDFDYNRSSDVDLLLNAEDYVTAAPNIDKWSLKKAQSNVENSRDLLMAIKPLSSELQKLLNAVKLVNRSLSDVQSRLCDKKNVVRTERENKDRKVTNIANLTNKVDRCNFDSSSESFNSQSSKKKRIKTKDGSVTGRDAKIRRKTNGLFLNKLTTPFYKRESSITNSKVQSDRNFLKKRKLNEREFPKSGDVERRRLPYSRFNRNLKSLTKNYEMKPIRQLIGAGLKRMKRTTMSIARSSRLMKNYKSSKNNFAGGRTQSQGNNQISRSIIPPSNTPSTFPDIFTNDNSARFLSDQRDPQLNVKRVMSSEISSSDKEKKFSPTDPQLYREATAYLDILRLLSKTEKPYVGTTQYPTESLSPPIFTSTEFSVSALTFLPYLTEKFTITTSSTIVEEKGAPEMTESSLYATVTDFGYSEDYERNYTRMKDYEDITPRISEIISLTQSPVTLSAFTITMPITSPLYYTTELTILPFDEAAISTTEKMTIISPVAITTEVTETPIAIPTIETLATETAMLLTPFLEGMTDITMKITIPAATSIEEMPASIKAETVTTEEETVEVTSTTLTTETMQTFSTVLLFKSVEAELTIETTSSTVPVSTTLTITKGFQTTTSESTFGDTLYNITTIASSPIFERTETEILSTSTEVTITTLIPEDESPVTQIEKTITAEETATEIPTTIETATATEIAVTTTETSTTATEISTSVETTITEMVTINKTLTTEEASTSIETSTASEIPMISTTYITTESVTSESTTSSMATTSPKEFFPTSILTTFATIFTTETTESILVSSTPVTATSVETTVSTLKLTMTTPLQTLITNTTLSETPYTTISSTFLTTTVPTTSLKVVTTTPLSLITSTMLSETPSTTLSTFLIEETTASSILTTSSLEALQTTAVLPIRTTVSTVETFLTTSSIAVYMTENATVSGTTASTITAMIFESTISPVIYSTVTTPSITKIPITTPVIVHTGTTAYETTSPLITSSFLTETIEGTTSSIKEYEKTKEYEEYYYKSTKEKIATWVTEEVTIVSETTPTTYSPSFTTPFFIETTAETISLAIETITLPTITEETVLTEKIVTVTPTTTIEGISTLSEVTLISTETSTVSAIETSSLVSTIAPTTTVLPLEETATEITKTSWIIPTTEKPEYSTISEAGVTVTLAPFSESIPSIIITSETLATTPEVISVLPKTVSEEFTMSTTESPSVTYATKNFTLFIGTTTHPTVSISAAITEETLEAETEYYVAKEPSEEEYEEYEEYDTEIPTGKWYYYDEYETTTKKRITATVKYTKLPKEKVISLPYVTGTTTSYEIETSEFTTYSTPSEIILTYTNVTSTAETTSETPYTEEEVTSTLETSALTIIENVTTVEAKTEFTASTASERTESTTWLTFGSTEEYTLPPSTTFKILTEPLEYLTIPPKYTDRERFTQIWREVTLPKFITKPKKIPEIILEKTTASERVSTETETTETAEKLTSFFVSSALTTLTEKEAFEVHTTTMSTVFFETEGTVETGYEVTTLAMTKEETITPFITSEAEIELLFTTTNETVEREEEKEQLLRRLDHLKQHEREMAEREERLKEKEKQWDMEKENRRKMMQREKEKAENITTVTGTTEGYVTTTVAVSITSPVETVSTTSLTVSTTEIEAISPGLYITTSSLAEVTTVPTETIPFSIIGEITSVTYTTEETEKATTEGSTSTMYITGETEEIIIPYTTEEITFVTYVTEEMKEVQITDYVTRTPCITIVDLHGFGLASIETTTSYTTKEIYTASYVSETTPFSTTEEVTYATEKTEEATTEGSTPTTYATEETVILVTTERITPVTYFTEEIEEVQITDYATLMPYVTTSIIDLYNVGLASIETVTPYAIEEMYTTSYVTLYSEPLFASSTVTSPITLATEKFITLPIATFSERFEEVSVVSVTTPTWYTTEETYTAIYSKPLFTSPTLEFTSTTTSSTLAVIATTEVKYDEEIERLKEKLRKKERELEERERILLEREERLEKDIMEFKRYIKAFEEKITSVTPSQKSTVLTSLSTPVPPTEMTTIKVQLTTQIKGVTEKKENRTTTKMVTSRQTEMGDIQENNRTKYVSEEAVTQKEEEIVTKRVCLNVLENTTIPLDKRRRNIVTKKICLPYFPAKNEESRSVGRLSRRLLALQSTRKIKRPRWNVPLDFRCRRRVEETTRKIDNLQLSHHEWLSNETTKPLQHFKGFIRIYRKMRKFPKKVATVIDTRGNTTSDFQDKTSLYEQRVLDYHESIFQPPATSTLDKEQRKRNFRHDLISARKNNFPIDDKSNVRKRDVSPIENDARFWTKKSMADNSSQRATTATAEEDGSYTVKVLQLSYDEDKQTHEIISAKPDEDELTAIISESNDDNYVTEFGKDRNITTPYYEIEEEDNLKEEDDELTDKTEKKMEENEDYIEDMIDNYMNYEEHETSTWTHNGKFLDKRGKDKRTTENERQLLDQSWPTEQSTTYHLGGTRFWELDFVTEPSAVLRTTVDKSKPTDVSIARTTCFDVVLKNERSSEVKSNVSYHKRDVYNSRTRKNVYKIEKRNASLRNVTRTNALRYKLRTKRPGVKKLKRDSQKLNGSNDSKRSFGEARTMKFNDFRRTSNEDSITAKTRKLCGVNASKLKRQVVKHQDATDKHKEKQPAKSRTLQNTNLRSLHNTDNCVANKKNKYHKTTTAASPRVKKTNDKKNDEIATHLNTTGRKNKSTSTLHERKIHNCFKCICDIASAINDIKSLLDGTSFPLDEIKALNCSEYKETQDKMVISMDTDAEEAREFPQPHYNIESLKGQKYIKLEELEDNFNSDLEFDSDHDVVSLPGVNLNLPCNQDGDGITWLSSVSRPSYTWKRTDGIAVLGFVAENGDLELRNVNAKDTGNYTCVMTYTSPDNEEPVETAYEIHLQVVTLPRHVVHGESRYHVPSCDERDLDVLVTYLPLKLNSVICEADVCNAYVLTPSCSRSQITVNILLVPSHIVKLMTIDPKRCNVFCLKAIQDKVSLILSKNLQIFLGKTIIFRLPHYEQRLVPIVVEKSSFARRKRGKTDGNASAGGSSNVGLFSSCPAGYGLRDTRCVPCNVGTYSEDGVSHCKKCPPGTYQPNHGARVCRTCTNPMTKGCYNMLWNSFSAIMVTLASVGAMLSICVLLLWIICCAKKKFCVKRIAGIVANEDAFEPEKRVEEQLLIKDASDNEDQQWDSENRVKRKKGKFYLNKKRRKPNERRKYDKTHAHEDEWGSHRIKNAPIICPDSYQSHEDYNNYYPRRSYRKGPRLPERDFDT</sequence>
<dbReference type="SUPFAM" id="SSF57184">
    <property type="entry name" value="Growth factor receptor domain"/>
    <property type="match status" value="1"/>
</dbReference>
<dbReference type="SUPFAM" id="SSF48726">
    <property type="entry name" value="Immunoglobulin"/>
    <property type="match status" value="1"/>
</dbReference>
<keyword evidence="6" id="KW-1185">Reference proteome</keyword>
<evidence type="ECO:0000313" key="6">
    <source>
        <dbReference type="Proteomes" id="UP000310200"/>
    </source>
</evidence>
<accession>A0A4S2JBB4</accession>
<evidence type="ECO:0000256" key="1">
    <source>
        <dbReference type="SAM" id="Coils"/>
    </source>
</evidence>
<organism evidence="5 6">
    <name type="scientific">Temnothorax longispinosus</name>
    <dbReference type="NCBI Taxonomy" id="300112"/>
    <lineage>
        <taxon>Eukaryota</taxon>
        <taxon>Metazoa</taxon>
        <taxon>Ecdysozoa</taxon>
        <taxon>Arthropoda</taxon>
        <taxon>Hexapoda</taxon>
        <taxon>Insecta</taxon>
        <taxon>Pterygota</taxon>
        <taxon>Neoptera</taxon>
        <taxon>Endopterygota</taxon>
        <taxon>Hymenoptera</taxon>
        <taxon>Apocrita</taxon>
        <taxon>Aculeata</taxon>
        <taxon>Formicoidea</taxon>
        <taxon>Formicidae</taxon>
        <taxon>Myrmicinae</taxon>
        <taxon>Temnothorax</taxon>
    </lineage>
</organism>
<evidence type="ECO:0000256" key="3">
    <source>
        <dbReference type="SAM" id="Phobius"/>
    </source>
</evidence>
<keyword evidence="3" id="KW-0812">Transmembrane</keyword>
<feature type="region of interest" description="Disordered" evidence="2">
    <location>
        <begin position="63"/>
        <end position="94"/>
    </location>
</feature>
<dbReference type="SMART" id="SM00409">
    <property type="entry name" value="IG"/>
    <property type="match status" value="1"/>
</dbReference>
<keyword evidence="3" id="KW-0472">Membrane</keyword>
<dbReference type="InterPro" id="IPR003599">
    <property type="entry name" value="Ig_sub"/>
</dbReference>
<feature type="transmembrane region" description="Helical" evidence="3">
    <location>
        <begin position="3693"/>
        <end position="3723"/>
    </location>
</feature>
<feature type="region of interest" description="Disordered" evidence="2">
    <location>
        <begin position="208"/>
        <end position="232"/>
    </location>
</feature>
<evidence type="ECO:0000259" key="4">
    <source>
        <dbReference type="PROSITE" id="PS50835"/>
    </source>
</evidence>
<dbReference type="InterPro" id="IPR009030">
    <property type="entry name" value="Growth_fac_rcpt_cys_sf"/>
</dbReference>
<feature type="region of interest" description="Disordered" evidence="2">
    <location>
        <begin position="830"/>
        <end position="865"/>
    </location>
</feature>
<feature type="region of interest" description="Disordered" evidence="2">
    <location>
        <begin position="3827"/>
        <end position="3849"/>
    </location>
</feature>
<feature type="coiled-coil region" evidence="1">
    <location>
        <begin position="2540"/>
        <end position="2592"/>
    </location>
</feature>
<dbReference type="InterPro" id="IPR007110">
    <property type="entry name" value="Ig-like_dom"/>
</dbReference>
<feature type="region of interest" description="Disordered" evidence="2">
    <location>
        <begin position="3207"/>
        <end position="3229"/>
    </location>
</feature>
<keyword evidence="3" id="KW-1133">Transmembrane helix</keyword>
<dbReference type="Gene3D" id="2.10.50.10">
    <property type="entry name" value="Tumor Necrosis Factor Receptor, subunit A, domain 2"/>
    <property type="match status" value="1"/>
</dbReference>
<feature type="compositionally biased region" description="Low complexity" evidence="2">
    <location>
        <begin position="694"/>
        <end position="703"/>
    </location>
</feature>
<name>A0A4S2JBB4_9HYME</name>
<dbReference type="Gene3D" id="2.60.40.10">
    <property type="entry name" value="Immunoglobulins"/>
    <property type="match status" value="1"/>
</dbReference>
<feature type="compositionally biased region" description="Basic and acidic residues" evidence="2">
    <location>
        <begin position="215"/>
        <end position="232"/>
    </location>
</feature>
<protein>
    <submittedName>
        <fullName evidence="5">Melanoma-associated antigen E1</fullName>
    </submittedName>
</protein>
<feature type="compositionally biased region" description="Basic and acidic residues" evidence="2">
    <location>
        <begin position="3209"/>
        <end position="3222"/>
    </location>
</feature>
<dbReference type="Proteomes" id="UP000310200">
    <property type="component" value="Unassembled WGS sequence"/>
</dbReference>
<dbReference type="PROSITE" id="PS50835">
    <property type="entry name" value="IG_LIKE"/>
    <property type="match status" value="1"/>
</dbReference>
<dbReference type="SMART" id="SM01411">
    <property type="entry name" value="Ephrin_rec_like"/>
    <property type="match status" value="1"/>
</dbReference>
<dbReference type="InterPro" id="IPR013783">
    <property type="entry name" value="Ig-like_fold"/>
</dbReference>
<proteinExistence type="predicted"/>
<comment type="caution">
    <text evidence="5">The sequence shown here is derived from an EMBL/GenBank/DDBJ whole genome shotgun (WGS) entry which is preliminary data.</text>
</comment>
<feature type="domain" description="Ig-like" evidence="4">
    <location>
        <begin position="3396"/>
        <end position="3472"/>
    </location>
</feature>
<dbReference type="EMBL" id="QBLH01003980">
    <property type="protein sequence ID" value="TGZ31919.1"/>
    <property type="molecule type" value="Genomic_DNA"/>
</dbReference>
<feature type="compositionally biased region" description="Basic and acidic residues" evidence="2">
    <location>
        <begin position="3163"/>
        <end position="3172"/>
    </location>
</feature>
<dbReference type="InterPro" id="IPR036179">
    <property type="entry name" value="Ig-like_dom_sf"/>
</dbReference>
<evidence type="ECO:0000256" key="2">
    <source>
        <dbReference type="SAM" id="MobiDB-lite"/>
    </source>
</evidence>
<dbReference type="Pfam" id="PF07699">
    <property type="entry name" value="Ephrin_rec_like"/>
    <property type="match status" value="1"/>
</dbReference>
<gene>
    <name evidence="5" type="ORF">DBV15_01147</name>
</gene>
<reference evidence="5 6" key="1">
    <citation type="journal article" date="2019" name="Philos. Trans. R. Soc. Lond., B, Biol. Sci.">
        <title>Ant behaviour and brain gene expression of defending hosts depend on the ecological success of the intruding social parasite.</title>
        <authorList>
            <person name="Kaur R."/>
            <person name="Stoldt M."/>
            <person name="Jongepier E."/>
            <person name="Feldmeyer B."/>
            <person name="Menzel F."/>
            <person name="Bornberg-Bauer E."/>
            <person name="Foitzik S."/>
        </authorList>
    </citation>
    <scope>NUCLEOTIDE SEQUENCE [LARGE SCALE GENOMIC DNA]</scope>
    <source>
        <tissue evidence="5">Whole body</tissue>
    </source>
</reference>
<dbReference type="PANTHER" id="PTHR46967:SF2">
    <property type="entry name" value="SUSHI, VON WILLEBRAND FACTOR TYPE A, EGF AND PENTRAXIN DOMAIN-CONTAINING PROTEIN 1-LIKE"/>
    <property type="match status" value="1"/>
</dbReference>
<feature type="region of interest" description="Disordered" evidence="2">
    <location>
        <begin position="3146"/>
        <end position="3172"/>
    </location>
</feature>
<feature type="coiled-coil region" evidence="1">
    <location>
        <begin position="2124"/>
        <end position="2168"/>
    </location>
</feature>
<dbReference type="InterPro" id="IPR011641">
    <property type="entry name" value="Tyr-kin_ephrin_A/B_rcpt-like"/>
</dbReference>
<feature type="region of interest" description="Disordered" evidence="2">
    <location>
        <begin position="693"/>
        <end position="717"/>
    </location>
</feature>
<dbReference type="STRING" id="300112.A0A4S2JBB4"/>
<dbReference type="CDD" id="cd00185">
    <property type="entry name" value="TNFRSF"/>
    <property type="match status" value="1"/>
</dbReference>